<dbReference type="SUPFAM" id="SSF54654">
    <property type="entry name" value="CI-2 family of serine protease inhibitors"/>
    <property type="match status" value="1"/>
</dbReference>
<dbReference type="Proteomes" id="UP000631114">
    <property type="component" value="Unassembled WGS sequence"/>
</dbReference>
<proteinExistence type="inferred from homology"/>
<dbReference type="GO" id="GO:0009611">
    <property type="term" value="P:response to wounding"/>
    <property type="evidence" value="ECO:0007669"/>
    <property type="project" value="InterPro"/>
</dbReference>
<evidence type="ECO:0000256" key="1">
    <source>
        <dbReference type="ARBA" id="ARBA00008210"/>
    </source>
</evidence>
<dbReference type="OrthoDB" id="10013825at2759"/>
<evidence type="ECO:0000256" key="2">
    <source>
        <dbReference type="ARBA" id="ARBA00022690"/>
    </source>
</evidence>
<reference evidence="4 5" key="1">
    <citation type="submission" date="2020-10" db="EMBL/GenBank/DDBJ databases">
        <title>The Coptis chinensis genome and diversification of protoberbering-type alkaloids.</title>
        <authorList>
            <person name="Wang B."/>
            <person name="Shu S."/>
            <person name="Song C."/>
            <person name="Liu Y."/>
        </authorList>
    </citation>
    <scope>NUCLEOTIDE SEQUENCE [LARGE SCALE GENOMIC DNA]</scope>
    <source>
        <strain evidence="4">HL-2020</strain>
        <tissue evidence="4">Leaf</tissue>
    </source>
</reference>
<dbReference type="Gene3D" id="3.30.10.10">
    <property type="entry name" value="Trypsin Inhibitor V, subunit A"/>
    <property type="match status" value="1"/>
</dbReference>
<protein>
    <submittedName>
        <fullName evidence="4">Uncharacterized protein</fullName>
    </submittedName>
</protein>
<gene>
    <name evidence="4" type="ORF">IFM89_012108</name>
</gene>
<dbReference type="PANTHER" id="PTHR33091">
    <property type="entry name" value="PROTEIN, PUTATIVE, EXPRESSED-RELATED"/>
    <property type="match status" value="1"/>
</dbReference>
<comment type="similarity">
    <text evidence="1">Belongs to the protease inhibitor I13 (potato type I serine protease inhibitor) family.</text>
</comment>
<evidence type="ECO:0000313" key="5">
    <source>
        <dbReference type="Proteomes" id="UP000631114"/>
    </source>
</evidence>
<dbReference type="GO" id="GO:0004867">
    <property type="term" value="F:serine-type endopeptidase inhibitor activity"/>
    <property type="evidence" value="ECO:0007669"/>
    <property type="project" value="UniProtKB-KW"/>
</dbReference>
<keyword evidence="2" id="KW-0646">Protease inhibitor</keyword>
<evidence type="ECO:0000313" key="4">
    <source>
        <dbReference type="EMBL" id="KAF9608940.1"/>
    </source>
</evidence>
<dbReference type="EMBL" id="JADFTS010000004">
    <property type="protein sequence ID" value="KAF9608940.1"/>
    <property type="molecule type" value="Genomic_DNA"/>
</dbReference>
<accession>A0A835HZF3</accession>
<dbReference type="PANTHER" id="PTHR33091:SF73">
    <property type="entry name" value="INHIBITOR OF TRYPSIN AND HAGEMAN FACTOR-LIKE"/>
    <property type="match status" value="1"/>
</dbReference>
<dbReference type="InterPro" id="IPR000864">
    <property type="entry name" value="Prot_inh_pot1"/>
</dbReference>
<keyword evidence="5" id="KW-1185">Reference proteome</keyword>
<name>A0A835HZF3_9MAGN</name>
<evidence type="ECO:0000256" key="3">
    <source>
        <dbReference type="ARBA" id="ARBA00022900"/>
    </source>
</evidence>
<comment type="caution">
    <text evidence="4">The sequence shown here is derived from an EMBL/GenBank/DDBJ whole genome shotgun (WGS) entry which is preliminary data.</text>
</comment>
<dbReference type="AlphaFoldDB" id="A0A835HZF3"/>
<sequence>MATDCSDMGKQMWPEMLGIRGEVAAARIRRQSPYVQVVIISEGVYVPMDFRCDRVRVWVDGRGIVKQVPRIA</sequence>
<organism evidence="4 5">
    <name type="scientific">Coptis chinensis</name>
    <dbReference type="NCBI Taxonomy" id="261450"/>
    <lineage>
        <taxon>Eukaryota</taxon>
        <taxon>Viridiplantae</taxon>
        <taxon>Streptophyta</taxon>
        <taxon>Embryophyta</taxon>
        <taxon>Tracheophyta</taxon>
        <taxon>Spermatophyta</taxon>
        <taxon>Magnoliopsida</taxon>
        <taxon>Ranunculales</taxon>
        <taxon>Ranunculaceae</taxon>
        <taxon>Coptidoideae</taxon>
        <taxon>Coptis</taxon>
    </lineage>
</organism>
<keyword evidence="3" id="KW-0722">Serine protease inhibitor</keyword>
<dbReference type="Pfam" id="PF00280">
    <property type="entry name" value="potato_inhibit"/>
    <property type="match status" value="1"/>
</dbReference>
<dbReference type="InterPro" id="IPR036354">
    <property type="entry name" value="Prot_inh_pot1_sf"/>
</dbReference>
<dbReference type="PRINTS" id="PR00292">
    <property type="entry name" value="POTATOINHBTR"/>
</dbReference>